<dbReference type="InterPro" id="IPR043519">
    <property type="entry name" value="NT_sf"/>
</dbReference>
<dbReference type="Proteomes" id="UP001519290">
    <property type="component" value="Unassembled WGS sequence"/>
</dbReference>
<gene>
    <name evidence="1" type="ORF">JOF43_004363</name>
</gene>
<organism evidence="1 2">
    <name type="scientific">Brachybacterium sacelli</name>
    <dbReference type="NCBI Taxonomy" id="173364"/>
    <lineage>
        <taxon>Bacteria</taxon>
        <taxon>Bacillati</taxon>
        <taxon>Actinomycetota</taxon>
        <taxon>Actinomycetes</taxon>
        <taxon>Micrococcales</taxon>
        <taxon>Dermabacteraceae</taxon>
        <taxon>Brachybacterium</taxon>
    </lineage>
</organism>
<dbReference type="SUPFAM" id="SSF81301">
    <property type="entry name" value="Nucleotidyltransferase"/>
    <property type="match status" value="1"/>
</dbReference>
<dbReference type="InterPro" id="IPR007344">
    <property type="entry name" value="GrpB/CoaE"/>
</dbReference>
<sequence>MSEWPTWATEQVRVRPPEEGWQRRGAQLCRELDDVLSRWLVVPTQHVGSTAVPGLAAKPIIDVQAAVVDLSCADAIAQGLSPAGWHLVPADLDARPWRRFLVQVVDDHRTAHLHLLPASSPRWAEQVAFRDALRADPALVRRYAELKRTLAIEHATDREAYTEGKADFVRMVLDNQSSPGQE</sequence>
<dbReference type="PANTHER" id="PTHR34822:SF1">
    <property type="entry name" value="GRPB FAMILY PROTEIN"/>
    <property type="match status" value="1"/>
</dbReference>
<proteinExistence type="predicted"/>
<evidence type="ECO:0000313" key="2">
    <source>
        <dbReference type="Proteomes" id="UP001519290"/>
    </source>
</evidence>
<evidence type="ECO:0000313" key="1">
    <source>
        <dbReference type="EMBL" id="MBP2384374.1"/>
    </source>
</evidence>
<dbReference type="EMBL" id="JAGIOD010000002">
    <property type="protein sequence ID" value="MBP2384374.1"/>
    <property type="molecule type" value="Genomic_DNA"/>
</dbReference>
<dbReference type="Gene3D" id="3.30.460.10">
    <property type="entry name" value="Beta Polymerase, domain 2"/>
    <property type="match status" value="1"/>
</dbReference>
<keyword evidence="2" id="KW-1185">Reference proteome</keyword>
<name>A0ABS4X7E4_9MICO</name>
<dbReference type="Pfam" id="PF04229">
    <property type="entry name" value="GrpB"/>
    <property type="match status" value="1"/>
</dbReference>
<reference evidence="1 2" key="1">
    <citation type="submission" date="2021-03" db="EMBL/GenBank/DDBJ databases">
        <title>Sequencing the genomes of 1000 actinobacteria strains.</title>
        <authorList>
            <person name="Klenk H.-P."/>
        </authorList>
    </citation>
    <scope>NUCLEOTIDE SEQUENCE [LARGE SCALE GENOMIC DNA]</scope>
    <source>
        <strain evidence="1 2">DSM 14566</strain>
    </source>
</reference>
<comment type="caution">
    <text evidence="1">The sequence shown here is derived from an EMBL/GenBank/DDBJ whole genome shotgun (WGS) entry which is preliminary data.</text>
</comment>
<dbReference type="RefSeq" id="WP_209905229.1">
    <property type="nucleotide sequence ID" value="NZ_BAAAJW010000013.1"/>
</dbReference>
<dbReference type="PANTHER" id="PTHR34822">
    <property type="entry name" value="GRPB DOMAIN PROTEIN (AFU_ORTHOLOGUE AFUA_1G01530)"/>
    <property type="match status" value="1"/>
</dbReference>
<accession>A0ABS4X7E4</accession>
<protein>
    <submittedName>
        <fullName evidence="1">GrpB-like predicted nucleotidyltransferase (UPF0157 family)</fullName>
    </submittedName>
</protein>